<organism evidence="1 2">
    <name type="scientific">[Clostridium] clostridioforme 90A8</name>
    <dbReference type="NCBI Taxonomy" id="999408"/>
    <lineage>
        <taxon>Bacteria</taxon>
        <taxon>Bacillati</taxon>
        <taxon>Bacillota</taxon>
        <taxon>Clostridia</taxon>
        <taxon>Lachnospirales</taxon>
        <taxon>Lachnospiraceae</taxon>
        <taxon>Enterocloster</taxon>
    </lineage>
</organism>
<evidence type="ECO:0000313" key="2">
    <source>
        <dbReference type="Proteomes" id="UP000013085"/>
    </source>
</evidence>
<name>A0A0E2HEC3_9FIRM</name>
<dbReference type="EMBL" id="AGYR01000012">
    <property type="protein sequence ID" value="ENZ17901.1"/>
    <property type="molecule type" value="Genomic_DNA"/>
</dbReference>
<dbReference type="Proteomes" id="UP000013085">
    <property type="component" value="Unassembled WGS sequence"/>
</dbReference>
<protein>
    <submittedName>
        <fullName evidence="1">Uncharacterized protein</fullName>
    </submittedName>
</protein>
<proteinExistence type="predicted"/>
<comment type="caution">
    <text evidence="1">The sequence shown here is derived from an EMBL/GenBank/DDBJ whole genome shotgun (WGS) entry which is preliminary data.</text>
</comment>
<reference evidence="1 2" key="1">
    <citation type="submission" date="2013-01" db="EMBL/GenBank/DDBJ databases">
        <title>The Genome Sequence of Clostridium clostridioforme 90A8.</title>
        <authorList>
            <consortium name="The Broad Institute Genome Sequencing Platform"/>
            <person name="Earl A."/>
            <person name="Ward D."/>
            <person name="Feldgarden M."/>
            <person name="Gevers D."/>
            <person name="Courvalin P."/>
            <person name="Lambert T."/>
            <person name="Walker B."/>
            <person name="Young S.K."/>
            <person name="Zeng Q."/>
            <person name="Gargeya S."/>
            <person name="Fitzgerald M."/>
            <person name="Haas B."/>
            <person name="Abouelleil A."/>
            <person name="Alvarado L."/>
            <person name="Arachchi H.M."/>
            <person name="Berlin A.M."/>
            <person name="Chapman S.B."/>
            <person name="Dewar J."/>
            <person name="Goldberg J."/>
            <person name="Griggs A."/>
            <person name="Gujja S."/>
            <person name="Hansen M."/>
            <person name="Howarth C."/>
            <person name="Imamovic A."/>
            <person name="Larimer J."/>
            <person name="McCowan C."/>
            <person name="Murphy C."/>
            <person name="Neiman D."/>
            <person name="Pearson M."/>
            <person name="Priest M."/>
            <person name="Roberts A."/>
            <person name="Saif S."/>
            <person name="Shea T."/>
            <person name="Sisk P."/>
            <person name="Sykes S."/>
            <person name="Wortman J."/>
            <person name="Nusbaum C."/>
            <person name="Birren B."/>
        </authorList>
    </citation>
    <scope>NUCLEOTIDE SEQUENCE [LARGE SCALE GENOMIC DNA]</scope>
    <source>
        <strain evidence="1 2">90A8</strain>
    </source>
</reference>
<gene>
    <name evidence="1" type="ORF">HMPREF1090_01451</name>
</gene>
<sequence length="33" mass="3770">MKKKTIIAICTAVPVAALAAFWYRRCHRTYSAQ</sequence>
<dbReference type="AlphaFoldDB" id="A0A0E2HEC3"/>
<accession>A0A0E2HEC3</accession>
<dbReference type="HOGENOM" id="CLU_3381285_0_0_9"/>
<evidence type="ECO:0000313" key="1">
    <source>
        <dbReference type="EMBL" id="ENZ17901.1"/>
    </source>
</evidence>